<feature type="transmembrane region" description="Helical" evidence="11">
    <location>
        <begin position="127"/>
        <end position="152"/>
    </location>
</feature>
<evidence type="ECO:0000256" key="6">
    <source>
        <dbReference type="ARBA" id="ARBA00022989"/>
    </source>
</evidence>
<feature type="transmembrane region" description="Helical" evidence="11">
    <location>
        <begin position="85"/>
        <end position="107"/>
    </location>
</feature>
<evidence type="ECO:0000313" key="12">
    <source>
        <dbReference type="EMBL" id="KAB7494617.1"/>
    </source>
</evidence>
<evidence type="ECO:0000256" key="3">
    <source>
        <dbReference type="ARBA" id="ARBA00022448"/>
    </source>
</evidence>
<dbReference type="PANTHER" id="PTHR42985:SF40">
    <property type="entry name" value="LD47995P-RELATED"/>
    <property type="match status" value="1"/>
</dbReference>
<accession>A0A5N5SKY0</accession>
<dbReference type="AlphaFoldDB" id="A0A5N5SKY0"/>
<keyword evidence="3" id="KW-0813">Transport</keyword>
<evidence type="ECO:0000256" key="5">
    <source>
        <dbReference type="ARBA" id="ARBA00022692"/>
    </source>
</evidence>
<keyword evidence="8" id="KW-0406">Ion transport</keyword>
<keyword evidence="9 11" id="KW-0472">Membrane</keyword>
<gene>
    <name evidence="12" type="ORF">Anas_10500</name>
</gene>
<sequence length="155" mass="17399">MVIGLVSLLAVGVAQNGGIIETLYTASKGGRLEMFDFDLSPFVRHTFFNTVAFGFFNYSYFYSFNQINLQRICSVKSLKYAKRAISYNIFGITFMYFLIFSSGVVAYSTYVGCDPMALGIIRKKEQIIPYFVMDKINYIGLPGIFVGTIIGASMR</sequence>
<dbReference type="OrthoDB" id="6362896at2759"/>
<evidence type="ECO:0000256" key="1">
    <source>
        <dbReference type="ARBA" id="ARBA00004651"/>
    </source>
</evidence>
<dbReference type="PANTHER" id="PTHR42985">
    <property type="entry name" value="SODIUM-COUPLED MONOCARBOXYLATE TRANSPORTER"/>
    <property type="match status" value="1"/>
</dbReference>
<keyword evidence="7" id="KW-0915">Sodium</keyword>
<dbReference type="InterPro" id="IPR051163">
    <property type="entry name" value="Sodium:Solute_Symporter_SSF"/>
</dbReference>
<keyword evidence="10" id="KW-0739">Sodium transport</keyword>
<evidence type="ECO:0000256" key="4">
    <source>
        <dbReference type="ARBA" id="ARBA00022475"/>
    </source>
</evidence>
<evidence type="ECO:0000256" key="9">
    <source>
        <dbReference type="ARBA" id="ARBA00023136"/>
    </source>
</evidence>
<keyword evidence="4" id="KW-1003">Cell membrane</keyword>
<keyword evidence="13" id="KW-1185">Reference proteome</keyword>
<evidence type="ECO:0000256" key="7">
    <source>
        <dbReference type="ARBA" id="ARBA00023053"/>
    </source>
</evidence>
<protein>
    <submittedName>
        <fullName evidence="12">Sodium-coupled monocarboxylate transporter 2</fullName>
    </submittedName>
</protein>
<dbReference type="InterPro" id="IPR001734">
    <property type="entry name" value="Na/solute_symporter"/>
</dbReference>
<feature type="transmembrane region" description="Helical" evidence="11">
    <location>
        <begin position="42"/>
        <end position="64"/>
    </location>
</feature>
<evidence type="ECO:0000256" key="2">
    <source>
        <dbReference type="ARBA" id="ARBA00006434"/>
    </source>
</evidence>
<keyword evidence="6 11" id="KW-1133">Transmembrane helix</keyword>
<dbReference type="GO" id="GO:0015293">
    <property type="term" value="F:symporter activity"/>
    <property type="evidence" value="ECO:0007669"/>
    <property type="project" value="TreeGrafter"/>
</dbReference>
<comment type="caution">
    <text evidence="12">The sequence shown here is derived from an EMBL/GenBank/DDBJ whole genome shotgun (WGS) entry which is preliminary data.</text>
</comment>
<evidence type="ECO:0000256" key="8">
    <source>
        <dbReference type="ARBA" id="ARBA00023065"/>
    </source>
</evidence>
<comment type="similarity">
    <text evidence="2">Belongs to the sodium:solute symporter (SSF) (TC 2.A.21) family.</text>
</comment>
<keyword evidence="5 11" id="KW-0812">Transmembrane</keyword>
<dbReference type="InterPro" id="IPR038377">
    <property type="entry name" value="Na/Glc_symporter_sf"/>
</dbReference>
<evidence type="ECO:0000313" key="13">
    <source>
        <dbReference type="Proteomes" id="UP000326759"/>
    </source>
</evidence>
<dbReference type="GO" id="GO:0005886">
    <property type="term" value="C:plasma membrane"/>
    <property type="evidence" value="ECO:0007669"/>
    <property type="project" value="UniProtKB-SubCell"/>
</dbReference>
<name>A0A5N5SKY0_9CRUS</name>
<dbReference type="Gene3D" id="1.20.1730.10">
    <property type="entry name" value="Sodium/glucose cotransporter"/>
    <property type="match status" value="1"/>
</dbReference>
<dbReference type="GO" id="GO:0006814">
    <property type="term" value="P:sodium ion transport"/>
    <property type="evidence" value="ECO:0007669"/>
    <property type="project" value="UniProtKB-KW"/>
</dbReference>
<evidence type="ECO:0000256" key="10">
    <source>
        <dbReference type="ARBA" id="ARBA00023201"/>
    </source>
</evidence>
<comment type="subcellular location">
    <subcellularLocation>
        <location evidence="1">Cell membrane</location>
        <topology evidence="1">Multi-pass membrane protein</topology>
    </subcellularLocation>
</comment>
<dbReference type="EMBL" id="SEYY01023754">
    <property type="protein sequence ID" value="KAB7494617.1"/>
    <property type="molecule type" value="Genomic_DNA"/>
</dbReference>
<organism evidence="12 13">
    <name type="scientific">Armadillidium nasatum</name>
    <dbReference type="NCBI Taxonomy" id="96803"/>
    <lineage>
        <taxon>Eukaryota</taxon>
        <taxon>Metazoa</taxon>
        <taxon>Ecdysozoa</taxon>
        <taxon>Arthropoda</taxon>
        <taxon>Crustacea</taxon>
        <taxon>Multicrustacea</taxon>
        <taxon>Malacostraca</taxon>
        <taxon>Eumalacostraca</taxon>
        <taxon>Peracarida</taxon>
        <taxon>Isopoda</taxon>
        <taxon>Oniscidea</taxon>
        <taxon>Crinocheta</taxon>
        <taxon>Armadillidiidae</taxon>
        <taxon>Armadillidium</taxon>
    </lineage>
</organism>
<evidence type="ECO:0000256" key="11">
    <source>
        <dbReference type="SAM" id="Phobius"/>
    </source>
</evidence>
<reference evidence="12 13" key="1">
    <citation type="journal article" date="2019" name="PLoS Biol.">
        <title>Sex chromosomes control vertical transmission of feminizing Wolbachia symbionts in an isopod.</title>
        <authorList>
            <person name="Becking T."/>
            <person name="Chebbi M.A."/>
            <person name="Giraud I."/>
            <person name="Moumen B."/>
            <person name="Laverre T."/>
            <person name="Caubet Y."/>
            <person name="Peccoud J."/>
            <person name="Gilbert C."/>
            <person name="Cordaux R."/>
        </authorList>
    </citation>
    <scope>NUCLEOTIDE SEQUENCE [LARGE SCALE GENOMIC DNA]</scope>
    <source>
        <strain evidence="12">ANa2</strain>
        <tissue evidence="12">Whole body excluding digestive tract and cuticle</tissue>
    </source>
</reference>
<dbReference type="PROSITE" id="PS50283">
    <property type="entry name" value="NA_SOLUT_SYMP_3"/>
    <property type="match status" value="1"/>
</dbReference>
<dbReference type="Proteomes" id="UP000326759">
    <property type="component" value="Unassembled WGS sequence"/>
</dbReference>
<proteinExistence type="inferred from homology"/>